<gene>
    <name evidence="2" type="ORF">H9L12_03150</name>
</gene>
<keyword evidence="1" id="KW-0812">Transmembrane</keyword>
<feature type="transmembrane region" description="Helical" evidence="1">
    <location>
        <begin position="47"/>
        <end position="69"/>
    </location>
</feature>
<accession>A0A7G9SCL4</accession>
<keyword evidence="1" id="KW-1133">Transmembrane helix</keyword>
<keyword evidence="3" id="KW-1185">Reference proteome</keyword>
<dbReference type="AlphaFoldDB" id="A0A7G9SCL4"/>
<dbReference type="EMBL" id="CP060717">
    <property type="protein sequence ID" value="QNN65589.1"/>
    <property type="molecule type" value="Genomic_DNA"/>
</dbReference>
<dbReference type="Proteomes" id="UP000515955">
    <property type="component" value="Chromosome"/>
</dbReference>
<keyword evidence="1" id="KW-0472">Membrane</keyword>
<organism evidence="2 3">
    <name type="scientific">Sphingomonas rhizophila</name>
    <dbReference type="NCBI Taxonomy" id="2071607"/>
    <lineage>
        <taxon>Bacteria</taxon>
        <taxon>Pseudomonadati</taxon>
        <taxon>Pseudomonadota</taxon>
        <taxon>Alphaproteobacteria</taxon>
        <taxon>Sphingomonadales</taxon>
        <taxon>Sphingomonadaceae</taxon>
        <taxon>Sphingomonas</taxon>
    </lineage>
</organism>
<dbReference type="KEGG" id="srhi:H9L12_03150"/>
<sequence>MAAISGGMDGWDQQKIGDRIADWTAASSLGLASGFAGFALAPANVFPLAPVASGIAAALAMTLVGLAAMRQVKGELIAQAGFELVDFPDDVLLLDVVASAGDDALLLDDPIAPIAEDSRVVRLFAPETIAAPGELAERIDQWLDGARNRVRTEVPVAASGHGPRSSVASAALHAALDDIRRSLR</sequence>
<evidence type="ECO:0000256" key="1">
    <source>
        <dbReference type="SAM" id="Phobius"/>
    </source>
</evidence>
<name>A0A7G9SCL4_9SPHN</name>
<reference evidence="2 3" key="1">
    <citation type="submission" date="2020-08" db="EMBL/GenBank/DDBJ databases">
        <title>Genome sequence of Sphingomonas rhizophila KACC 19189T.</title>
        <authorList>
            <person name="Hyun D.-W."/>
            <person name="Bae J.-W."/>
        </authorList>
    </citation>
    <scope>NUCLEOTIDE SEQUENCE [LARGE SCALE GENOMIC DNA]</scope>
    <source>
        <strain evidence="2 3">KACC 19189</strain>
    </source>
</reference>
<proteinExistence type="predicted"/>
<dbReference type="RefSeq" id="WP_187542580.1">
    <property type="nucleotide sequence ID" value="NZ_CP060717.1"/>
</dbReference>
<evidence type="ECO:0000313" key="2">
    <source>
        <dbReference type="EMBL" id="QNN65589.1"/>
    </source>
</evidence>
<protein>
    <submittedName>
        <fullName evidence="2">Uncharacterized protein</fullName>
    </submittedName>
</protein>
<feature type="transmembrane region" description="Helical" evidence="1">
    <location>
        <begin position="20"/>
        <end position="41"/>
    </location>
</feature>
<evidence type="ECO:0000313" key="3">
    <source>
        <dbReference type="Proteomes" id="UP000515955"/>
    </source>
</evidence>